<feature type="region of interest" description="Disordered" evidence="1">
    <location>
        <begin position="539"/>
        <end position="565"/>
    </location>
</feature>
<name>A0A8S1DM86_9INSE</name>
<dbReference type="CDD" id="cd20855">
    <property type="entry name" value="C1_DGK_typeIV_rpt2"/>
    <property type="match status" value="1"/>
</dbReference>
<sequence length="620" mass="67895">MQRLRTTFKRSRTPTGADMKQQNSLEVPRQVRSASFDEIQLEAAKQQQAEAPTAAIRLQPSALRLPLQSMSAPAEAPPPGADSFLKVPTFSSQRSKSFDSGCGANASGSSGDESYYLEVPRYFQRRRSSSDKSASFCVHCQCVEEYERLKACAESTLNAGVQLRCDYSSLPLGLPFSSPSSSSSSSESDLPSCGIRVTLEPEDLELQRRRQSLLVATPSSPHKLSRQEAFFVENSLELSLSAESDDPVVVAEIFLEVPELPYNKRDRAASVDSGFAQAAAAEGHGPTKEQFVLLEPSSGAITPLTDAEGGFLAPPPTNPTQRSRSVDIVLPTTDHERYKALAAATNNAAPKLDVNKKKAVQGESAPAGERQLRSTPDWAEGAINGDHLWVPTSASGDLCYVGDSECQRHGPRLKCAACRIVAHSGCISQLLDRQNFTCKPTFRDVGVRQYREQTSIQHHWVHRRSQKGKCRQCGKSFQSKLSFSSKDIVAISCSWCKTAYHNKDSCFNLQKIGEECDLGVHSSIIVPPSWIVKLPRGGSFKSSLRKSPKKKTNSKKKSKDKPDQRAFVIKPIPTVTVKPVIVFINPKSGGNQGAKLLQKFQWLLNPRQVFDLTQGGPKMG</sequence>
<dbReference type="InterPro" id="IPR037607">
    <property type="entry name" value="DGK"/>
</dbReference>
<keyword evidence="4" id="KW-1185">Reference proteome</keyword>
<dbReference type="AlphaFoldDB" id="A0A8S1DM86"/>
<dbReference type="Proteomes" id="UP000494165">
    <property type="component" value="Unassembled WGS sequence"/>
</dbReference>
<dbReference type="GO" id="GO:0007165">
    <property type="term" value="P:signal transduction"/>
    <property type="evidence" value="ECO:0007669"/>
    <property type="project" value="InterPro"/>
</dbReference>
<feature type="region of interest" description="Disordered" evidence="1">
    <location>
        <begin position="1"/>
        <end position="30"/>
    </location>
</feature>
<evidence type="ECO:0000256" key="1">
    <source>
        <dbReference type="SAM" id="MobiDB-lite"/>
    </source>
</evidence>
<feature type="compositionally biased region" description="Basic residues" evidence="1">
    <location>
        <begin position="543"/>
        <end position="559"/>
    </location>
</feature>
<organism evidence="3 4">
    <name type="scientific">Cloeon dipterum</name>
    <dbReference type="NCBI Taxonomy" id="197152"/>
    <lineage>
        <taxon>Eukaryota</taxon>
        <taxon>Metazoa</taxon>
        <taxon>Ecdysozoa</taxon>
        <taxon>Arthropoda</taxon>
        <taxon>Hexapoda</taxon>
        <taxon>Insecta</taxon>
        <taxon>Pterygota</taxon>
        <taxon>Palaeoptera</taxon>
        <taxon>Ephemeroptera</taxon>
        <taxon>Pisciforma</taxon>
        <taxon>Baetidae</taxon>
        <taxon>Cloeon</taxon>
    </lineage>
</organism>
<evidence type="ECO:0000313" key="4">
    <source>
        <dbReference type="Proteomes" id="UP000494165"/>
    </source>
</evidence>
<dbReference type="GO" id="GO:0005886">
    <property type="term" value="C:plasma membrane"/>
    <property type="evidence" value="ECO:0007669"/>
    <property type="project" value="TreeGrafter"/>
</dbReference>
<comment type="caution">
    <text evidence="3">The sequence shown here is derived from an EMBL/GenBank/DDBJ whole genome shotgun (WGS) entry which is preliminary data.</text>
</comment>
<dbReference type="OrthoDB" id="242257at2759"/>
<dbReference type="InterPro" id="IPR002219">
    <property type="entry name" value="PKC_DAG/PE"/>
</dbReference>
<reference evidence="3 4" key="1">
    <citation type="submission" date="2020-04" db="EMBL/GenBank/DDBJ databases">
        <authorList>
            <person name="Alioto T."/>
            <person name="Alioto T."/>
            <person name="Gomez Garrido J."/>
        </authorList>
    </citation>
    <scope>NUCLEOTIDE SEQUENCE [LARGE SCALE GENOMIC DNA]</scope>
</reference>
<dbReference type="SMART" id="SM00109">
    <property type="entry name" value="C1"/>
    <property type="match status" value="2"/>
</dbReference>
<evidence type="ECO:0000259" key="2">
    <source>
        <dbReference type="PROSITE" id="PS50146"/>
    </source>
</evidence>
<dbReference type="PANTHER" id="PTHR11255">
    <property type="entry name" value="DIACYLGLYCEROL KINASE"/>
    <property type="match status" value="1"/>
</dbReference>
<dbReference type="PROSITE" id="PS50146">
    <property type="entry name" value="DAGK"/>
    <property type="match status" value="1"/>
</dbReference>
<dbReference type="PANTHER" id="PTHR11255:SF80">
    <property type="entry name" value="EYE-SPECIFIC DIACYLGLYCEROL KINASE"/>
    <property type="match status" value="1"/>
</dbReference>
<dbReference type="Pfam" id="PF00130">
    <property type="entry name" value="C1_1"/>
    <property type="match status" value="1"/>
</dbReference>
<dbReference type="CDD" id="cd20802">
    <property type="entry name" value="C1_DGK_typeIV_rpt1"/>
    <property type="match status" value="1"/>
</dbReference>
<feature type="compositionally biased region" description="Basic residues" evidence="1">
    <location>
        <begin position="1"/>
        <end position="12"/>
    </location>
</feature>
<gene>
    <name evidence="3" type="ORF">CLODIP_2_CD00388</name>
</gene>
<feature type="domain" description="DAGKc" evidence="2">
    <location>
        <begin position="575"/>
        <end position="620"/>
    </location>
</feature>
<dbReference type="Pfam" id="PF00781">
    <property type="entry name" value="DAGK_cat"/>
    <property type="match status" value="1"/>
</dbReference>
<accession>A0A8S1DM86</accession>
<dbReference type="InterPro" id="IPR001206">
    <property type="entry name" value="Diacylglycerol_kinase_cat_dom"/>
</dbReference>
<dbReference type="EMBL" id="CADEPI010000244">
    <property type="protein sequence ID" value="CAB3381746.1"/>
    <property type="molecule type" value="Genomic_DNA"/>
</dbReference>
<proteinExistence type="predicted"/>
<evidence type="ECO:0000313" key="3">
    <source>
        <dbReference type="EMBL" id="CAB3381746.1"/>
    </source>
</evidence>
<dbReference type="GO" id="GO:0004143">
    <property type="term" value="F:ATP-dependent diacylglycerol kinase activity"/>
    <property type="evidence" value="ECO:0007669"/>
    <property type="project" value="InterPro"/>
</dbReference>
<protein>
    <recommendedName>
        <fullName evidence="2">DAGKc domain-containing protein</fullName>
    </recommendedName>
</protein>